<keyword evidence="1" id="KW-0132">Cell division</keyword>
<reference evidence="1 2" key="1">
    <citation type="journal article" date="2015" name="Nature">
        <title>rRNA introns, odd ribosomes, and small enigmatic genomes across a large radiation of phyla.</title>
        <authorList>
            <person name="Brown C.T."/>
            <person name="Hug L.A."/>
            <person name="Thomas B.C."/>
            <person name="Sharon I."/>
            <person name="Castelle C.J."/>
            <person name="Singh A."/>
            <person name="Wilkins M.J."/>
            <person name="Williams K.H."/>
            <person name="Banfield J.F."/>
        </authorList>
    </citation>
    <scope>NUCLEOTIDE SEQUENCE [LARGE SCALE GENOMIC DNA]</scope>
</reference>
<dbReference type="Pfam" id="PF14450">
    <property type="entry name" value="FtsA"/>
    <property type="match status" value="1"/>
</dbReference>
<dbReference type="PANTHER" id="PTHR32432">
    <property type="entry name" value="CELL DIVISION PROTEIN FTSA-RELATED"/>
    <property type="match status" value="1"/>
</dbReference>
<dbReference type="SUPFAM" id="SSF53067">
    <property type="entry name" value="Actin-like ATPase domain"/>
    <property type="match status" value="2"/>
</dbReference>
<accession>A0A0G0HCN9</accession>
<dbReference type="Proteomes" id="UP000034471">
    <property type="component" value="Unassembled WGS sequence"/>
</dbReference>
<dbReference type="STRING" id="1618481.US54_C0073G0009"/>
<dbReference type="InterPro" id="IPR050696">
    <property type="entry name" value="FtsA/MreB"/>
</dbReference>
<dbReference type="NCBIfam" id="TIGR01174">
    <property type="entry name" value="ftsA"/>
    <property type="match status" value="1"/>
</dbReference>
<proteinExistence type="predicted"/>
<dbReference type="GO" id="GO:0051301">
    <property type="term" value="P:cell division"/>
    <property type="evidence" value="ECO:0007669"/>
    <property type="project" value="UniProtKB-KW"/>
</dbReference>
<keyword evidence="1" id="KW-0131">Cell cycle</keyword>
<dbReference type="PANTHER" id="PTHR32432:SF4">
    <property type="entry name" value="CELL DIVISION PROTEIN FTSA"/>
    <property type="match status" value="1"/>
</dbReference>
<organism evidence="1 2">
    <name type="scientific">Candidatus Roizmanbacteria bacterium GW2011_GWA2_37_7</name>
    <dbReference type="NCBI Taxonomy" id="1618481"/>
    <lineage>
        <taxon>Bacteria</taxon>
        <taxon>Candidatus Roizmaniibacteriota</taxon>
    </lineage>
</organism>
<dbReference type="GO" id="GO:0009898">
    <property type="term" value="C:cytoplasmic side of plasma membrane"/>
    <property type="evidence" value="ECO:0007669"/>
    <property type="project" value="TreeGrafter"/>
</dbReference>
<dbReference type="Gene3D" id="3.30.420.40">
    <property type="match status" value="1"/>
</dbReference>
<protein>
    <submittedName>
        <fullName evidence="1">Cell division protein ftsA</fullName>
    </submittedName>
</protein>
<evidence type="ECO:0000313" key="2">
    <source>
        <dbReference type="Proteomes" id="UP000034471"/>
    </source>
</evidence>
<dbReference type="PATRIC" id="fig|1618481.3.peg.1064"/>
<sequence>MSGVRLEVDTHIITASATNLKNIDKVLNDLGVRNMGYIFSGVAAADSVLTDTEKDLGVALVDIGGGKIDICIFVEGALSYSSSIPIGARHISNDIAVGLRVSLDSAEKVKLYLSNHIQQVEEAIKKKEKNFLNSVKFNIPEKLPDATLREIIDGIIGPRIEEIYTYIKEEIIKSEFEKHIPSGLVITGGGALTIGMVEQGKRIVRLPIRVGLPERASGLVDEIMNPMYASTLGLIYYGNKQMSSENTSNKNFNSILKNFSMNDIISKVKKLFKQFLP</sequence>
<dbReference type="AlphaFoldDB" id="A0A0G0HCN9"/>
<gene>
    <name evidence="1" type="ORF">US54_C0073G0009</name>
</gene>
<dbReference type="InterPro" id="IPR043129">
    <property type="entry name" value="ATPase_NBD"/>
</dbReference>
<dbReference type="GO" id="GO:0032153">
    <property type="term" value="C:cell division site"/>
    <property type="evidence" value="ECO:0007669"/>
    <property type="project" value="TreeGrafter"/>
</dbReference>
<comment type="caution">
    <text evidence="1">The sequence shown here is derived from an EMBL/GenBank/DDBJ whole genome shotgun (WGS) entry which is preliminary data.</text>
</comment>
<dbReference type="InterPro" id="IPR020823">
    <property type="entry name" value="Cell_div_FtsA"/>
</dbReference>
<evidence type="ECO:0000313" key="1">
    <source>
        <dbReference type="EMBL" id="KKQ36305.1"/>
    </source>
</evidence>
<name>A0A0G0HCN9_9BACT</name>
<dbReference type="EMBL" id="LBTJ01000073">
    <property type="protein sequence ID" value="KKQ36305.1"/>
    <property type="molecule type" value="Genomic_DNA"/>
</dbReference>